<dbReference type="AlphaFoldDB" id="A0A7X2NR78"/>
<dbReference type="Pfam" id="PF08282">
    <property type="entry name" value="Hydrolase_3"/>
    <property type="match status" value="1"/>
</dbReference>
<dbReference type="GO" id="GO:0016791">
    <property type="term" value="F:phosphatase activity"/>
    <property type="evidence" value="ECO:0007669"/>
    <property type="project" value="TreeGrafter"/>
</dbReference>
<dbReference type="PANTHER" id="PTHR10000:SF8">
    <property type="entry name" value="HAD SUPERFAMILY HYDROLASE-LIKE, TYPE 3"/>
    <property type="match status" value="1"/>
</dbReference>
<dbReference type="Gene3D" id="3.40.50.1000">
    <property type="entry name" value="HAD superfamily/HAD-like"/>
    <property type="match status" value="1"/>
</dbReference>
<name>A0A7X2NR78_9FIRM</name>
<dbReference type="GO" id="GO:0000287">
    <property type="term" value="F:magnesium ion binding"/>
    <property type="evidence" value="ECO:0007669"/>
    <property type="project" value="TreeGrafter"/>
</dbReference>
<dbReference type="InterPro" id="IPR023214">
    <property type="entry name" value="HAD_sf"/>
</dbReference>
<proteinExistence type="predicted"/>
<organism evidence="1 2">
    <name type="scientific">Stecheria intestinalis</name>
    <dbReference type="NCBI Taxonomy" id="2606630"/>
    <lineage>
        <taxon>Bacteria</taxon>
        <taxon>Bacillati</taxon>
        <taxon>Bacillota</taxon>
        <taxon>Erysipelotrichia</taxon>
        <taxon>Erysipelotrichales</taxon>
        <taxon>Erysipelotrichaceae</taxon>
        <taxon>Stecheria</taxon>
    </lineage>
</organism>
<sequence length="287" mass="31768">MLGMIIAYPGLSPWYNQGIMETRTSIRLFAADLDGTLLNDQKELPEGMNEALGKLKEKQIAFAACTGRQITNALLALNGISEDYYLIAENGSVITHGEEILHQVTMSREDIRRIVSFVHTMPNAACMLSGSKSFYADAWGMSYLNRLSYAKYFLIREVDDLFSVEDSICKITLCDLDDPIRDAETILKPLREDYEVSPSGDSWIDINVKGVSKGAGIRFLQQKLGIGKSETIVIGDSGNDVPMFSEGYAYAMKNAAPAVQRQADEVTELDNNHAGVLQIIHTLTEEL</sequence>
<dbReference type="GO" id="GO:0005829">
    <property type="term" value="C:cytosol"/>
    <property type="evidence" value="ECO:0007669"/>
    <property type="project" value="TreeGrafter"/>
</dbReference>
<accession>A0A7X2NR78</accession>
<dbReference type="Gene3D" id="3.30.1240.10">
    <property type="match status" value="1"/>
</dbReference>
<reference evidence="1 2" key="1">
    <citation type="submission" date="2019-08" db="EMBL/GenBank/DDBJ databases">
        <title>In-depth cultivation of the pig gut microbiome towards novel bacterial diversity and tailored functional studies.</title>
        <authorList>
            <person name="Wylensek D."/>
            <person name="Hitch T.C.A."/>
            <person name="Clavel T."/>
        </authorList>
    </citation>
    <scope>NUCLEOTIDE SEQUENCE [LARGE SCALE GENOMIC DNA]</scope>
    <source>
        <strain evidence="1 2">Oil+RF-744-GAM-WT-6</strain>
    </source>
</reference>
<dbReference type="EMBL" id="VUMN01000007">
    <property type="protein sequence ID" value="MSS58106.1"/>
    <property type="molecule type" value="Genomic_DNA"/>
</dbReference>
<evidence type="ECO:0000313" key="2">
    <source>
        <dbReference type="Proteomes" id="UP000461880"/>
    </source>
</evidence>
<dbReference type="InterPro" id="IPR000150">
    <property type="entry name" value="Cof"/>
</dbReference>
<dbReference type="InterPro" id="IPR006379">
    <property type="entry name" value="HAD-SF_hydro_IIB"/>
</dbReference>
<dbReference type="SUPFAM" id="SSF56784">
    <property type="entry name" value="HAD-like"/>
    <property type="match status" value="1"/>
</dbReference>
<evidence type="ECO:0000313" key="1">
    <source>
        <dbReference type="EMBL" id="MSS58106.1"/>
    </source>
</evidence>
<dbReference type="SFLD" id="SFLDG01140">
    <property type="entry name" value="C2.B:_Phosphomannomutase_and_P"/>
    <property type="match status" value="1"/>
</dbReference>
<protein>
    <submittedName>
        <fullName evidence="1">HAD family phosphatase</fullName>
    </submittedName>
</protein>
<gene>
    <name evidence="1" type="ORF">FYJ51_04220</name>
</gene>
<dbReference type="NCBIfam" id="TIGR01484">
    <property type="entry name" value="HAD-SF-IIB"/>
    <property type="match status" value="1"/>
</dbReference>
<comment type="caution">
    <text evidence="1">The sequence shown here is derived from an EMBL/GenBank/DDBJ whole genome shotgun (WGS) entry which is preliminary data.</text>
</comment>
<dbReference type="PROSITE" id="PS01228">
    <property type="entry name" value="COF_1"/>
    <property type="match status" value="1"/>
</dbReference>
<dbReference type="InterPro" id="IPR036412">
    <property type="entry name" value="HAD-like_sf"/>
</dbReference>
<dbReference type="PANTHER" id="PTHR10000">
    <property type="entry name" value="PHOSPHOSERINE PHOSPHATASE"/>
    <property type="match status" value="1"/>
</dbReference>
<keyword evidence="2" id="KW-1185">Reference proteome</keyword>
<dbReference type="Proteomes" id="UP000461880">
    <property type="component" value="Unassembled WGS sequence"/>
</dbReference>
<dbReference type="SFLD" id="SFLDS00003">
    <property type="entry name" value="Haloacid_Dehalogenase"/>
    <property type="match status" value="1"/>
</dbReference>
<dbReference type="NCBIfam" id="TIGR00099">
    <property type="entry name" value="Cof-subfamily"/>
    <property type="match status" value="1"/>
</dbReference>